<gene>
    <name evidence="1" type="ORF">MPL3365_210070</name>
</gene>
<dbReference type="EMBL" id="CCNE01000014">
    <property type="protein sequence ID" value="CDX55819.1"/>
    <property type="molecule type" value="Genomic_DNA"/>
</dbReference>
<evidence type="ECO:0000313" key="2">
    <source>
        <dbReference type="Proteomes" id="UP000046122"/>
    </source>
</evidence>
<evidence type="ECO:0000313" key="1">
    <source>
        <dbReference type="EMBL" id="CDX55819.1"/>
    </source>
</evidence>
<reference evidence="1 2" key="1">
    <citation type="submission" date="2014-08" db="EMBL/GenBank/DDBJ databases">
        <authorList>
            <person name="Moulin Lionel"/>
        </authorList>
    </citation>
    <scope>NUCLEOTIDE SEQUENCE [LARGE SCALE GENOMIC DNA]</scope>
</reference>
<sequence length="62" mass="6594">MTDEKTVLEKLLADSPGPVSIAAGVAALRAVGNDEDDEELQSLIGTFAAERGRAIRFDLVHN</sequence>
<accession>A0A090G3K5</accession>
<protein>
    <submittedName>
        <fullName evidence="1">Uncharacterized protein</fullName>
    </submittedName>
</protein>
<proteinExistence type="predicted"/>
<dbReference type="Proteomes" id="UP000046122">
    <property type="component" value="Unassembled WGS sequence"/>
</dbReference>
<dbReference type="AlphaFoldDB" id="A0A090G3K5"/>
<name>A0A090G3K5_MESPL</name>
<organism evidence="1 2">
    <name type="scientific">Mesorhizobium plurifarium</name>
    <dbReference type="NCBI Taxonomy" id="69974"/>
    <lineage>
        <taxon>Bacteria</taxon>
        <taxon>Pseudomonadati</taxon>
        <taxon>Pseudomonadota</taxon>
        <taxon>Alphaproteobacteria</taxon>
        <taxon>Hyphomicrobiales</taxon>
        <taxon>Phyllobacteriaceae</taxon>
        <taxon>Mesorhizobium</taxon>
    </lineage>
</organism>